<evidence type="ECO:0000256" key="2">
    <source>
        <dbReference type="ARBA" id="ARBA00011255"/>
    </source>
</evidence>
<dbReference type="EMBL" id="FCON02000040">
    <property type="protein sequence ID" value="SAL66989.1"/>
    <property type="molecule type" value="Genomic_DNA"/>
</dbReference>
<dbReference type="AlphaFoldDB" id="A0A158JEW6"/>
<organism evidence="8 9">
    <name type="scientific">Caballeronia choica</name>
    <dbReference type="NCBI Taxonomy" id="326476"/>
    <lineage>
        <taxon>Bacteria</taxon>
        <taxon>Pseudomonadati</taxon>
        <taxon>Pseudomonadota</taxon>
        <taxon>Betaproteobacteria</taxon>
        <taxon>Burkholderiales</taxon>
        <taxon>Burkholderiaceae</taxon>
        <taxon>Caballeronia</taxon>
    </lineage>
</organism>
<comment type="function">
    <text evidence="5">Required for morphogenesis and for the elongation of the flagellar filament by facilitating polymerization of the flagellin monomers at the tip of growing filament. Forms a capping structure, which prevents flagellin subunits (transported through the central channel of the flagellum) from leaking out without polymerization at the distal end.</text>
</comment>
<reference evidence="8" key="1">
    <citation type="submission" date="2016-01" db="EMBL/GenBank/DDBJ databases">
        <authorList>
            <person name="Peeters C."/>
        </authorList>
    </citation>
    <scope>NUCLEOTIDE SEQUENCE [LARGE SCALE GENOMIC DNA]</scope>
    <source>
        <strain evidence="8">LMG 22940</strain>
    </source>
</reference>
<protein>
    <recommendedName>
        <fullName evidence="5">Flagellar hook-associated protein 2</fullName>
        <shortName evidence="5">HAP2</shortName>
    </recommendedName>
    <alternativeName>
        <fullName evidence="5">Flagellar cap protein</fullName>
    </alternativeName>
</protein>
<dbReference type="Pfam" id="PF07196">
    <property type="entry name" value="Flagellin_IN"/>
    <property type="match status" value="1"/>
</dbReference>
<gene>
    <name evidence="8" type="ORF">AWB68_03771</name>
</gene>
<evidence type="ECO:0000313" key="8">
    <source>
        <dbReference type="EMBL" id="SAL66989.1"/>
    </source>
</evidence>
<evidence type="ECO:0000256" key="5">
    <source>
        <dbReference type="RuleBase" id="RU362066"/>
    </source>
</evidence>
<dbReference type="GO" id="GO:0009421">
    <property type="term" value="C:bacterial-type flagellum filament cap"/>
    <property type="evidence" value="ECO:0007669"/>
    <property type="project" value="InterPro"/>
</dbReference>
<comment type="caution">
    <text evidence="8">The sequence shown here is derived from an EMBL/GenBank/DDBJ whole genome shotgun (WGS) entry which is preliminary data.</text>
</comment>
<dbReference type="OrthoDB" id="9034667at2"/>
<evidence type="ECO:0000313" key="9">
    <source>
        <dbReference type="Proteomes" id="UP000054770"/>
    </source>
</evidence>
<dbReference type="RefSeq" id="WP_087645863.1">
    <property type="nucleotide sequence ID" value="NZ_FCON02000040.1"/>
</dbReference>
<evidence type="ECO:0000259" key="7">
    <source>
        <dbReference type="Pfam" id="PF07195"/>
    </source>
</evidence>
<dbReference type="InterPro" id="IPR010810">
    <property type="entry name" value="Flagellin_hook_IN_motif"/>
</dbReference>
<dbReference type="GO" id="GO:0005576">
    <property type="term" value="C:extracellular region"/>
    <property type="evidence" value="ECO:0007669"/>
    <property type="project" value="UniProtKB-SubCell"/>
</dbReference>
<evidence type="ECO:0000256" key="1">
    <source>
        <dbReference type="ARBA" id="ARBA00009764"/>
    </source>
</evidence>
<evidence type="ECO:0000256" key="3">
    <source>
        <dbReference type="ARBA" id="ARBA00023054"/>
    </source>
</evidence>
<name>A0A158JEW6_9BURK</name>
<dbReference type="GO" id="GO:0071973">
    <property type="term" value="P:bacterial-type flagellum-dependent cell motility"/>
    <property type="evidence" value="ECO:0007669"/>
    <property type="project" value="TreeGrafter"/>
</dbReference>
<dbReference type="PANTHER" id="PTHR30288">
    <property type="entry name" value="FLAGELLAR CAP/ASSEMBLY PROTEIN FLID"/>
    <property type="match status" value="1"/>
</dbReference>
<proteinExistence type="inferred from homology"/>
<dbReference type="InterPro" id="IPR040026">
    <property type="entry name" value="FliD"/>
</dbReference>
<dbReference type="Pfam" id="PF02465">
    <property type="entry name" value="FliD_N"/>
    <property type="match status" value="1"/>
</dbReference>
<comment type="subcellular location">
    <subcellularLocation>
        <location evidence="5">Secreted</location>
    </subcellularLocation>
    <subcellularLocation>
        <location evidence="5">Bacterial flagellum</location>
    </subcellularLocation>
</comment>
<dbReference type="PANTHER" id="PTHR30288:SF0">
    <property type="entry name" value="FLAGELLAR HOOK-ASSOCIATED PROTEIN 2"/>
    <property type="match status" value="1"/>
</dbReference>
<keyword evidence="9" id="KW-1185">Reference proteome</keyword>
<feature type="domain" description="Flagellar hook-associated protein 2 C-terminal" evidence="7">
    <location>
        <begin position="237"/>
        <end position="461"/>
    </location>
</feature>
<comment type="similarity">
    <text evidence="1 5">Belongs to the FliD family.</text>
</comment>
<evidence type="ECO:0000259" key="6">
    <source>
        <dbReference type="Pfam" id="PF02465"/>
    </source>
</evidence>
<evidence type="ECO:0000256" key="4">
    <source>
        <dbReference type="ARBA" id="ARBA00023143"/>
    </source>
</evidence>
<dbReference type="Pfam" id="PF07195">
    <property type="entry name" value="FliD_C"/>
    <property type="match status" value="1"/>
</dbReference>
<keyword evidence="4 5" id="KW-0975">Bacterial flagellum</keyword>
<dbReference type="InterPro" id="IPR010809">
    <property type="entry name" value="FliD_C"/>
</dbReference>
<feature type="domain" description="Flagellar hook-associated protein 2 N-terminal" evidence="6">
    <location>
        <begin position="28"/>
        <end position="124"/>
    </location>
</feature>
<dbReference type="InterPro" id="IPR003481">
    <property type="entry name" value="FliD_N"/>
</dbReference>
<comment type="subunit">
    <text evidence="2 5">Homopentamer.</text>
</comment>
<keyword evidence="3" id="KW-0175">Coiled coil</keyword>
<dbReference type="Proteomes" id="UP000054770">
    <property type="component" value="Unassembled WGS sequence"/>
</dbReference>
<sequence length="483" mass="48008">MTTTTSSTALSTTLAQAAQSIISGVTNSTTSTSDLVSAMVTAKTASQTTTLTNRQTTDNTTLSAIGQLKSTLSALQTALAGLSDGSAVSSFTAKADGTGLTATTSTGAVAGSYAIDVTQAATAQKLVSTQTGIQSTTQLGTGNLSISVGSGTAMTVAIGSGNNTLTGIASAINSAKDNPGVTATVVSGTDGSHLVLTSNNTGAANTIKVTTDSTDGLGSLAYDSASPNSNYTEKTPAQDAIFSVDGTPATSASNSVTGVITGVTLNLSAAANNSSQTLTVATDNSTATTAINAFVTAYNSYVTTASSLSSYDSTQSAGSQGGPLLGDSMLNSITSSLASTIAKGVSNGSTTVSLSAIGVDLQPDGTLKVDSDTLSSALTNNPSAVSTLFNSTTGVGAVLNNSITTFLQTGGVIDTRTTALNNDLADVATQQASLQTYTDQLTDQYNAQFTALNTLMAQMQSNSQYLTQLFGGEKSAGTLATNK</sequence>
<keyword evidence="8" id="KW-0969">Cilium</keyword>
<keyword evidence="8" id="KW-0966">Cell projection</keyword>
<accession>A0A158JEW6</accession>
<keyword evidence="8" id="KW-0282">Flagellum</keyword>
<keyword evidence="5" id="KW-0964">Secreted</keyword>
<dbReference type="GO" id="GO:0009424">
    <property type="term" value="C:bacterial-type flagellum hook"/>
    <property type="evidence" value="ECO:0007669"/>
    <property type="project" value="UniProtKB-UniRule"/>
</dbReference>
<dbReference type="GO" id="GO:0007155">
    <property type="term" value="P:cell adhesion"/>
    <property type="evidence" value="ECO:0007669"/>
    <property type="project" value="InterPro"/>
</dbReference>